<keyword evidence="2 14" id="KW-0812">Transmembrane</keyword>
<feature type="non-terminal residue" evidence="16">
    <location>
        <position position="610"/>
    </location>
</feature>
<evidence type="ECO:0000256" key="9">
    <source>
        <dbReference type="ARBA" id="ARBA00023170"/>
    </source>
</evidence>
<evidence type="ECO:0000256" key="2">
    <source>
        <dbReference type="ARBA" id="ARBA00022692"/>
    </source>
</evidence>
<name>A0AAD8EF16_DIPPU</name>
<evidence type="ECO:0000256" key="7">
    <source>
        <dbReference type="ARBA" id="ARBA00023136"/>
    </source>
</evidence>
<evidence type="ECO:0000256" key="1">
    <source>
        <dbReference type="ARBA" id="ARBA00004401"/>
    </source>
</evidence>
<sequence length="610" mass="66952">GSSTDTIYRTESDSLDWWQDKKRGWRALRWSLVLLAVLLVVGLVIYFLMIDMKVMAPILTKSHDGEQLIDEFRTVVSETPGNDVVALDGDVILDIGGVTYHEGQYHVTKEPEQTDTAKPINASKQDFIEIVPAPNLGTSTISESSDNFDSSLFTSRTNVPVSNGISTTEEPVDGSAVESDGFSPSFDSGFFYPTSKFFNKASAGSEKVSNEENSNDTDSGTALPLIKKGDTTRNRITGKDSGKNQDASGRNPVYPTLPSSTSVIHDVSEVIYHNDSESLCFSPHLTMCRGTIPYDLTTLPLVQGINKLADLDAALPYFEMIVESGCSERARQFVCPLLEPECRPEGDAILPPCRKACKAVAEECKDFILATLDLSQVFNCEQYPDSDDPDICVNWARGDSCLDQEFQCPGGICIPRRWQCDGVSDCPYAADENNCTHCLSEEFRCENDNRCIPVNWHCDGSRDCPDGSDEQNCPKVEECGREQFKCEDGSACISARWICDGVNHCRDNSDEKNCTSIECHAEHFKCQDTGYCIPSMWRCNGIIDCNDSSDEQGCKHSNTNAQLTGTPHTSPCPVGELRCLDGICITVQQLCDGKQDCSDGADEFNCGASA</sequence>
<dbReference type="InterPro" id="IPR023415">
    <property type="entry name" value="LDLR_class-A_CS"/>
</dbReference>
<feature type="disulfide bond" evidence="12">
    <location>
        <begin position="458"/>
        <end position="473"/>
    </location>
</feature>
<proteinExistence type="predicted"/>
<evidence type="ECO:0000256" key="13">
    <source>
        <dbReference type="SAM" id="MobiDB-lite"/>
    </source>
</evidence>
<dbReference type="PANTHER" id="PTHR22722">
    <property type="entry name" value="LOW-DENSITY LIPOPROTEIN RECEPTOR-RELATED PROTEIN 2-RELATED"/>
    <property type="match status" value="1"/>
</dbReference>
<dbReference type="AlphaFoldDB" id="A0AAD8EF16"/>
<dbReference type="Gene3D" id="4.10.400.10">
    <property type="entry name" value="Low-density Lipoprotein Receptor"/>
    <property type="match status" value="5"/>
</dbReference>
<feature type="disulfide bond" evidence="12">
    <location>
        <begin position="572"/>
        <end position="584"/>
    </location>
</feature>
<keyword evidence="9" id="KW-0675">Receptor</keyword>
<keyword evidence="10" id="KW-0325">Glycoprotein</keyword>
<evidence type="ECO:0000256" key="5">
    <source>
        <dbReference type="ARBA" id="ARBA00022968"/>
    </source>
</evidence>
<feature type="disulfide bond" evidence="12">
    <location>
        <begin position="499"/>
        <end position="514"/>
    </location>
</feature>
<keyword evidence="7 14" id="KW-0472">Membrane</keyword>
<dbReference type="Pfam" id="PF00057">
    <property type="entry name" value="Ldl_recept_a"/>
    <property type="match status" value="5"/>
</dbReference>
<dbReference type="FunFam" id="4.10.400.10:FF:000045">
    <property type="entry name" value="Low-density lipoprotein receptor-related protein 2"/>
    <property type="match status" value="3"/>
</dbReference>
<dbReference type="PROSITE" id="PS50068">
    <property type="entry name" value="LDLRA_2"/>
    <property type="match status" value="5"/>
</dbReference>
<dbReference type="Pfam" id="PF01392">
    <property type="entry name" value="Fz"/>
    <property type="match status" value="1"/>
</dbReference>
<reference evidence="16" key="2">
    <citation type="submission" date="2023-05" db="EMBL/GenBank/DDBJ databases">
        <authorList>
            <person name="Fouks B."/>
        </authorList>
    </citation>
    <scope>NUCLEOTIDE SEQUENCE</scope>
    <source>
        <strain evidence="16">Stay&amp;Tobe</strain>
        <tissue evidence="16">Testes</tissue>
    </source>
</reference>
<feature type="region of interest" description="Disordered" evidence="13">
    <location>
        <begin position="205"/>
        <end position="259"/>
    </location>
</feature>
<dbReference type="GO" id="GO:0005886">
    <property type="term" value="C:plasma membrane"/>
    <property type="evidence" value="ECO:0007669"/>
    <property type="project" value="UniProtKB-SubCell"/>
</dbReference>
<feature type="disulfide bond" evidence="12">
    <location>
        <begin position="401"/>
        <end position="413"/>
    </location>
</feature>
<dbReference type="CDD" id="cd07066">
    <property type="entry name" value="CRD_FZ"/>
    <property type="match status" value="1"/>
</dbReference>
<gene>
    <name evidence="16" type="ORF">L9F63_018862</name>
</gene>
<evidence type="ECO:0000313" key="17">
    <source>
        <dbReference type="Proteomes" id="UP001233999"/>
    </source>
</evidence>
<evidence type="ECO:0000256" key="14">
    <source>
        <dbReference type="SAM" id="Phobius"/>
    </source>
</evidence>
<evidence type="ECO:0000313" key="16">
    <source>
        <dbReference type="EMBL" id="KAJ9587711.1"/>
    </source>
</evidence>
<protein>
    <recommendedName>
        <fullName evidence="15">FZ domain-containing protein</fullName>
    </recommendedName>
</protein>
<organism evidence="16 17">
    <name type="scientific">Diploptera punctata</name>
    <name type="common">Pacific beetle cockroach</name>
    <dbReference type="NCBI Taxonomy" id="6984"/>
    <lineage>
        <taxon>Eukaryota</taxon>
        <taxon>Metazoa</taxon>
        <taxon>Ecdysozoa</taxon>
        <taxon>Arthropoda</taxon>
        <taxon>Hexapoda</taxon>
        <taxon>Insecta</taxon>
        <taxon>Pterygota</taxon>
        <taxon>Neoptera</taxon>
        <taxon>Polyneoptera</taxon>
        <taxon>Dictyoptera</taxon>
        <taxon>Blattodea</taxon>
        <taxon>Blaberoidea</taxon>
        <taxon>Blaberidae</taxon>
        <taxon>Diplopterinae</taxon>
        <taxon>Diploptera</taxon>
    </lineage>
</organism>
<comment type="caution">
    <text evidence="12">Lacks conserved residue(s) required for the propagation of feature annotation.</text>
</comment>
<evidence type="ECO:0000256" key="8">
    <source>
        <dbReference type="ARBA" id="ARBA00023157"/>
    </source>
</evidence>
<evidence type="ECO:0000256" key="3">
    <source>
        <dbReference type="ARBA" id="ARBA00022729"/>
    </source>
</evidence>
<keyword evidence="4" id="KW-0677">Repeat</keyword>
<feature type="disulfide bond" evidence="12">
    <location>
        <begin position="408"/>
        <end position="426"/>
    </location>
</feature>
<dbReference type="InterPro" id="IPR020067">
    <property type="entry name" value="Frizzled_dom"/>
</dbReference>
<reference evidence="16" key="1">
    <citation type="journal article" date="2023" name="IScience">
        <title>Live-bearing cockroach genome reveals convergent evolutionary mechanisms linked to viviparity in insects and beyond.</title>
        <authorList>
            <person name="Fouks B."/>
            <person name="Harrison M.C."/>
            <person name="Mikhailova A.A."/>
            <person name="Marchal E."/>
            <person name="English S."/>
            <person name="Carruthers M."/>
            <person name="Jennings E.C."/>
            <person name="Chiamaka E.L."/>
            <person name="Frigard R.A."/>
            <person name="Pippel M."/>
            <person name="Attardo G.M."/>
            <person name="Benoit J.B."/>
            <person name="Bornberg-Bauer E."/>
            <person name="Tobe S.S."/>
        </authorList>
    </citation>
    <scope>NUCLEOTIDE SEQUENCE</scope>
    <source>
        <strain evidence="16">Stay&amp;Tobe</strain>
    </source>
</reference>
<feature type="disulfide bond" evidence="12">
    <location>
        <begin position="591"/>
        <end position="606"/>
    </location>
</feature>
<dbReference type="InterPro" id="IPR036055">
    <property type="entry name" value="LDL_receptor-like_sf"/>
</dbReference>
<dbReference type="SMART" id="SM00063">
    <property type="entry name" value="FRI"/>
    <property type="match status" value="1"/>
</dbReference>
<evidence type="ECO:0000256" key="10">
    <source>
        <dbReference type="ARBA" id="ARBA00023180"/>
    </source>
</evidence>
<evidence type="ECO:0000256" key="11">
    <source>
        <dbReference type="PROSITE-ProRule" id="PRU00090"/>
    </source>
</evidence>
<dbReference type="Proteomes" id="UP001233999">
    <property type="component" value="Unassembled WGS sequence"/>
</dbReference>
<dbReference type="FunFam" id="4.10.400.10:FF:000034">
    <property type="entry name" value="Low-density lipoprotein receptor-related protein 2"/>
    <property type="match status" value="1"/>
</dbReference>
<evidence type="ECO:0000256" key="4">
    <source>
        <dbReference type="ARBA" id="ARBA00022737"/>
    </source>
</evidence>
<feature type="domain" description="FZ" evidence="15">
    <location>
        <begin position="275"/>
        <end position="395"/>
    </location>
</feature>
<dbReference type="SMART" id="SM00192">
    <property type="entry name" value="LDLa"/>
    <property type="match status" value="5"/>
</dbReference>
<feature type="compositionally biased region" description="Polar residues" evidence="13">
    <location>
        <begin position="160"/>
        <end position="169"/>
    </location>
</feature>
<feature type="disulfide bond" evidence="12">
    <location>
        <begin position="420"/>
        <end position="435"/>
    </location>
</feature>
<feature type="compositionally biased region" description="Basic and acidic residues" evidence="13">
    <location>
        <begin position="227"/>
        <end position="243"/>
    </location>
</feature>
<feature type="disulfide bond" evidence="11">
    <location>
        <begin position="326"/>
        <end position="364"/>
    </location>
</feature>
<evidence type="ECO:0000259" key="15">
    <source>
        <dbReference type="PROSITE" id="PS50038"/>
    </source>
</evidence>
<dbReference type="Gene3D" id="1.10.2000.10">
    <property type="entry name" value="Frizzled cysteine-rich domain"/>
    <property type="match status" value="1"/>
</dbReference>
<comment type="subcellular location">
    <subcellularLocation>
        <location evidence="1">Cell membrane</location>
        <topology evidence="1">Single-pass type II membrane protein</topology>
    </subcellularLocation>
</comment>
<dbReference type="EMBL" id="JASPKZ010006073">
    <property type="protein sequence ID" value="KAJ9587711.1"/>
    <property type="molecule type" value="Genomic_DNA"/>
</dbReference>
<dbReference type="PROSITE" id="PS01209">
    <property type="entry name" value="LDLRA_1"/>
    <property type="match status" value="3"/>
</dbReference>
<dbReference type="GO" id="GO:0043235">
    <property type="term" value="C:receptor complex"/>
    <property type="evidence" value="ECO:0007669"/>
    <property type="project" value="TreeGrafter"/>
</dbReference>
<keyword evidence="3" id="KW-0732">Signal</keyword>
<feature type="disulfide bond" evidence="12">
    <location>
        <begin position="539"/>
        <end position="554"/>
    </location>
</feature>
<dbReference type="InterPro" id="IPR051221">
    <property type="entry name" value="LDLR-related"/>
</dbReference>
<keyword evidence="6 14" id="KW-1133">Transmembrane helix</keyword>
<evidence type="ECO:0000256" key="12">
    <source>
        <dbReference type="PROSITE-ProRule" id="PRU00124"/>
    </source>
</evidence>
<comment type="caution">
    <text evidence="16">The sequence shown here is derived from an EMBL/GenBank/DDBJ whole genome shotgun (WGS) entry which is preliminary data.</text>
</comment>
<dbReference type="PROSITE" id="PS50038">
    <property type="entry name" value="FZ"/>
    <property type="match status" value="1"/>
</dbReference>
<dbReference type="PRINTS" id="PR00261">
    <property type="entry name" value="LDLRECEPTOR"/>
</dbReference>
<accession>A0AAD8EF16</accession>
<keyword evidence="17" id="KW-1185">Reference proteome</keyword>
<keyword evidence="8 12" id="KW-1015">Disulfide bond</keyword>
<dbReference type="InterPro" id="IPR002172">
    <property type="entry name" value="LDrepeatLR_classA_rpt"/>
</dbReference>
<evidence type="ECO:0000256" key="6">
    <source>
        <dbReference type="ARBA" id="ARBA00022989"/>
    </source>
</evidence>
<dbReference type="SUPFAM" id="SSF63501">
    <property type="entry name" value="Frizzled cysteine-rich domain"/>
    <property type="match status" value="1"/>
</dbReference>
<dbReference type="CDD" id="cd00112">
    <property type="entry name" value="LDLa"/>
    <property type="match status" value="5"/>
</dbReference>
<feature type="disulfide bond" evidence="12">
    <location>
        <begin position="579"/>
        <end position="597"/>
    </location>
</feature>
<dbReference type="SUPFAM" id="SSF57424">
    <property type="entry name" value="LDL receptor-like module"/>
    <property type="match status" value="5"/>
</dbReference>
<keyword evidence="5" id="KW-0735">Signal-anchor</keyword>
<feature type="region of interest" description="Disordered" evidence="13">
    <location>
        <begin position="160"/>
        <end position="179"/>
    </location>
</feature>
<dbReference type="InterPro" id="IPR036790">
    <property type="entry name" value="Frizzled_dom_sf"/>
</dbReference>
<feature type="transmembrane region" description="Helical" evidence="14">
    <location>
        <begin position="27"/>
        <end position="49"/>
    </location>
</feature>